<dbReference type="InterPro" id="IPR011009">
    <property type="entry name" value="Kinase-like_dom_sf"/>
</dbReference>
<reference evidence="14" key="1">
    <citation type="submission" date="2023-06" db="EMBL/GenBank/DDBJ databases">
        <title>Genome sequence of Methancorpusculaceae sp. Ag1.</title>
        <authorList>
            <person name="Protasov E."/>
            <person name="Platt K."/>
            <person name="Poehlein A."/>
            <person name="Daniel R."/>
            <person name="Brune A."/>
        </authorList>
    </citation>
    <scope>NUCLEOTIDE SEQUENCE</scope>
    <source>
        <strain evidence="14">Ag1</strain>
    </source>
</reference>
<dbReference type="GO" id="GO:0030688">
    <property type="term" value="C:preribosome, small subunit precursor"/>
    <property type="evidence" value="ECO:0007669"/>
    <property type="project" value="TreeGrafter"/>
</dbReference>
<evidence type="ECO:0000256" key="1">
    <source>
        <dbReference type="ARBA" id="ARBA00001946"/>
    </source>
</evidence>
<dbReference type="RefSeq" id="WP_338094553.1">
    <property type="nucleotide sequence ID" value="NZ_JAWDKA010000007.1"/>
</dbReference>
<keyword evidence="4" id="KW-0723">Serine/threonine-protein kinase</keyword>
<evidence type="ECO:0000313" key="14">
    <source>
        <dbReference type="EMBL" id="MDV0442148.1"/>
    </source>
</evidence>
<feature type="domain" description="RIO kinase" evidence="13">
    <location>
        <begin position="64"/>
        <end position="285"/>
    </location>
</feature>
<evidence type="ECO:0000256" key="5">
    <source>
        <dbReference type="ARBA" id="ARBA00022679"/>
    </source>
</evidence>
<dbReference type="InterPro" id="IPR036390">
    <property type="entry name" value="WH_DNA-bd_sf"/>
</dbReference>
<sequence length="290" mass="32926">MPLSADDIKNLHKYEIRILNALERMMRRYRWVPEDDLRTAVHLSATETKYRVGNLIHLDMVRSDSVPYKGYSLVFKGYDALALSGLAAKKSISALGSMIGVGKESEIYEALGFGVVVLKLHKIGQRSFQTVRTNRDYMPEEGHCPWIFASAKSAAREYEALTALNGKVNVPVPIDINRHVIVMSFIQGVNLNRCQLENPDAVWQEILEQVKIAYSEGYIHGDLSEYNIMYDGAVVWIIDWPQWITPAHQNADAALRHDLETVGAFFTKKYQKTYDIDEAIRFVTAVGKEE</sequence>
<dbReference type="Gene3D" id="3.30.200.20">
    <property type="entry name" value="Phosphorylase Kinase, domain 1"/>
    <property type="match status" value="1"/>
</dbReference>
<dbReference type="GO" id="GO:0030490">
    <property type="term" value="P:maturation of SSU-rRNA"/>
    <property type="evidence" value="ECO:0007669"/>
    <property type="project" value="TreeGrafter"/>
</dbReference>
<keyword evidence="7" id="KW-0547">Nucleotide-binding</keyword>
<gene>
    <name evidence="14" type="ORF">McpAg1_13750</name>
</gene>
<keyword evidence="6" id="KW-0479">Metal-binding</keyword>
<dbReference type="GO" id="GO:0005829">
    <property type="term" value="C:cytosol"/>
    <property type="evidence" value="ECO:0007669"/>
    <property type="project" value="TreeGrafter"/>
</dbReference>
<dbReference type="PANTHER" id="PTHR45852:SF1">
    <property type="entry name" value="SERINE_THREONINE-PROTEIN KINASE RIO2"/>
    <property type="match status" value="1"/>
</dbReference>
<keyword evidence="10" id="KW-0460">Magnesium</keyword>
<dbReference type="CDD" id="cd05144">
    <property type="entry name" value="RIO2_C"/>
    <property type="match status" value="1"/>
</dbReference>
<dbReference type="Pfam" id="PF09202">
    <property type="entry name" value="Rio2_N"/>
    <property type="match status" value="1"/>
</dbReference>
<dbReference type="InterPro" id="IPR000687">
    <property type="entry name" value="RIO_kinase"/>
</dbReference>
<evidence type="ECO:0000256" key="8">
    <source>
        <dbReference type="ARBA" id="ARBA00022777"/>
    </source>
</evidence>
<evidence type="ECO:0000313" key="15">
    <source>
        <dbReference type="Proteomes" id="UP001273136"/>
    </source>
</evidence>
<dbReference type="GO" id="GO:0004674">
    <property type="term" value="F:protein serine/threonine kinase activity"/>
    <property type="evidence" value="ECO:0007669"/>
    <property type="project" value="UniProtKB-KW"/>
</dbReference>
<dbReference type="InterPro" id="IPR015285">
    <property type="entry name" value="RIO2_wHTH_N"/>
</dbReference>
<dbReference type="SUPFAM" id="SSF46785">
    <property type="entry name" value="Winged helix' DNA-binding domain"/>
    <property type="match status" value="1"/>
</dbReference>
<evidence type="ECO:0000256" key="11">
    <source>
        <dbReference type="ARBA" id="ARBA00047899"/>
    </source>
</evidence>
<evidence type="ECO:0000256" key="12">
    <source>
        <dbReference type="ARBA" id="ARBA00048679"/>
    </source>
</evidence>
<comment type="catalytic activity">
    <reaction evidence="12">
        <text>L-seryl-[protein] + ATP = O-phospho-L-seryl-[protein] + ADP + H(+)</text>
        <dbReference type="Rhea" id="RHEA:17989"/>
        <dbReference type="Rhea" id="RHEA-COMP:9863"/>
        <dbReference type="Rhea" id="RHEA-COMP:11604"/>
        <dbReference type="ChEBI" id="CHEBI:15378"/>
        <dbReference type="ChEBI" id="CHEBI:29999"/>
        <dbReference type="ChEBI" id="CHEBI:30616"/>
        <dbReference type="ChEBI" id="CHEBI:83421"/>
        <dbReference type="ChEBI" id="CHEBI:456216"/>
        <dbReference type="EC" id="2.7.11.1"/>
    </reaction>
</comment>
<dbReference type="EMBL" id="JAWDKA010000007">
    <property type="protein sequence ID" value="MDV0442148.1"/>
    <property type="molecule type" value="Genomic_DNA"/>
</dbReference>
<evidence type="ECO:0000256" key="3">
    <source>
        <dbReference type="ARBA" id="ARBA00012513"/>
    </source>
</evidence>
<comment type="catalytic activity">
    <reaction evidence="11">
        <text>L-threonyl-[protein] + ATP = O-phospho-L-threonyl-[protein] + ADP + H(+)</text>
        <dbReference type="Rhea" id="RHEA:46608"/>
        <dbReference type="Rhea" id="RHEA-COMP:11060"/>
        <dbReference type="Rhea" id="RHEA-COMP:11605"/>
        <dbReference type="ChEBI" id="CHEBI:15378"/>
        <dbReference type="ChEBI" id="CHEBI:30013"/>
        <dbReference type="ChEBI" id="CHEBI:30616"/>
        <dbReference type="ChEBI" id="CHEBI:61977"/>
        <dbReference type="ChEBI" id="CHEBI:456216"/>
        <dbReference type="EC" id="2.7.11.1"/>
    </reaction>
</comment>
<comment type="similarity">
    <text evidence="2">Belongs to the protein kinase superfamily. RIO-type Ser/Thr kinase family.</text>
</comment>
<proteinExistence type="inferred from homology"/>
<dbReference type="SUPFAM" id="SSF56112">
    <property type="entry name" value="Protein kinase-like (PK-like)"/>
    <property type="match status" value="1"/>
</dbReference>
<evidence type="ECO:0000256" key="7">
    <source>
        <dbReference type="ARBA" id="ARBA00022741"/>
    </source>
</evidence>
<evidence type="ECO:0000256" key="2">
    <source>
        <dbReference type="ARBA" id="ARBA00009196"/>
    </source>
</evidence>
<evidence type="ECO:0000256" key="10">
    <source>
        <dbReference type="ARBA" id="ARBA00022842"/>
    </source>
</evidence>
<protein>
    <recommendedName>
        <fullName evidence="3">non-specific serine/threonine protein kinase</fullName>
        <ecNumber evidence="3">2.7.11.1</ecNumber>
    </recommendedName>
</protein>
<keyword evidence="9" id="KW-0067">ATP-binding</keyword>
<dbReference type="PANTHER" id="PTHR45852">
    <property type="entry name" value="SER/THR-PROTEIN KINASE RIO2"/>
    <property type="match status" value="1"/>
</dbReference>
<dbReference type="Proteomes" id="UP001273136">
    <property type="component" value="Unassembled WGS sequence"/>
</dbReference>
<dbReference type="Pfam" id="PF01163">
    <property type="entry name" value="RIO1"/>
    <property type="match status" value="1"/>
</dbReference>
<dbReference type="EC" id="2.7.11.1" evidence="3"/>
<dbReference type="InterPro" id="IPR018935">
    <property type="entry name" value="RIO_kinase_CS"/>
</dbReference>
<accession>A0AAE4ME88</accession>
<dbReference type="PROSITE" id="PS01245">
    <property type="entry name" value="RIO1"/>
    <property type="match status" value="1"/>
</dbReference>
<keyword evidence="8" id="KW-0418">Kinase</keyword>
<name>A0AAE4ME88_9EURY</name>
<keyword evidence="15" id="KW-1185">Reference proteome</keyword>
<evidence type="ECO:0000256" key="6">
    <source>
        <dbReference type="ARBA" id="ARBA00022723"/>
    </source>
</evidence>
<dbReference type="InterPro" id="IPR018934">
    <property type="entry name" value="RIO_dom"/>
</dbReference>
<dbReference type="Gene3D" id="1.10.510.10">
    <property type="entry name" value="Transferase(Phosphotransferase) domain 1"/>
    <property type="match status" value="1"/>
</dbReference>
<evidence type="ECO:0000256" key="9">
    <source>
        <dbReference type="ARBA" id="ARBA00022840"/>
    </source>
</evidence>
<comment type="caution">
    <text evidence="14">The sequence shown here is derived from an EMBL/GenBank/DDBJ whole genome shotgun (WGS) entry which is preliminary data.</text>
</comment>
<dbReference type="FunFam" id="3.30.200.20:FF:000052">
    <property type="entry name" value="Serine/threonine-protein kinase RIO2"/>
    <property type="match status" value="1"/>
</dbReference>
<dbReference type="GO" id="GO:0046872">
    <property type="term" value="F:metal ion binding"/>
    <property type="evidence" value="ECO:0007669"/>
    <property type="project" value="UniProtKB-KW"/>
</dbReference>
<dbReference type="InterPro" id="IPR030484">
    <property type="entry name" value="Rio2"/>
</dbReference>
<comment type="cofactor">
    <cofactor evidence="1">
        <name>Mg(2+)</name>
        <dbReference type="ChEBI" id="CHEBI:18420"/>
    </cofactor>
</comment>
<organism evidence="14 15">
    <name type="scientific">Methanorbis furvi</name>
    <dbReference type="NCBI Taxonomy" id="3028299"/>
    <lineage>
        <taxon>Archaea</taxon>
        <taxon>Methanobacteriati</taxon>
        <taxon>Methanobacteriota</taxon>
        <taxon>Stenosarchaea group</taxon>
        <taxon>Methanomicrobia</taxon>
        <taxon>Methanomicrobiales</taxon>
        <taxon>Methanocorpusculaceae</taxon>
        <taxon>Methanorbis</taxon>
    </lineage>
</organism>
<dbReference type="SMART" id="SM00090">
    <property type="entry name" value="RIO"/>
    <property type="match status" value="1"/>
</dbReference>
<dbReference type="GO" id="GO:0005524">
    <property type="term" value="F:ATP binding"/>
    <property type="evidence" value="ECO:0007669"/>
    <property type="project" value="UniProtKB-KW"/>
</dbReference>
<evidence type="ECO:0000259" key="13">
    <source>
        <dbReference type="SMART" id="SM00090"/>
    </source>
</evidence>
<dbReference type="InterPro" id="IPR036388">
    <property type="entry name" value="WH-like_DNA-bd_sf"/>
</dbReference>
<keyword evidence="5" id="KW-0808">Transferase</keyword>
<dbReference type="AlphaFoldDB" id="A0AAE4ME88"/>
<dbReference type="Gene3D" id="1.10.10.10">
    <property type="entry name" value="Winged helix-like DNA-binding domain superfamily/Winged helix DNA-binding domain"/>
    <property type="match status" value="1"/>
</dbReference>
<evidence type="ECO:0000256" key="4">
    <source>
        <dbReference type="ARBA" id="ARBA00022527"/>
    </source>
</evidence>